<dbReference type="GeneID" id="1485754"/>
<dbReference type="Proteomes" id="UP000232720">
    <property type="component" value="Genome"/>
</dbReference>
<name>Q80LI0_NPVAH</name>
<reference evidence="1 2" key="1">
    <citation type="journal article" date="2003" name="Virology">
        <title>Genome sequence and organization of a nucleopolyhedrovirus isolated from the smaller tea tortrix, Adoxophyes honmai.</title>
        <authorList>
            <person name="Nakai M."/>
            <person name="Goto C."/>
            <person name="Kang W."/>
            <person name="Shikata M."/>
            <person name="Luque T."/>
            <person name="Kunimi Y."/>
        </authorList>
    </citation>
    <scope>NUCLEOTIDE SEQUENCE [LARGE SCALE GENOMIC DNA]</scope>
    <source>
        <strain evidence="1 2">ADN001</strain>
    </source>
</reference>
<protein>
    <submittedName>
        <fullName evidence="1">Uncharacterized protein</fullName>
    </submittedName>
</protein>
<keyword evidence="2" id="KW-1185">Reference proteome</keyword>
<proteinExistence type="predicted"/>
<organism evidence="1 2">
    <name type="scientific">Adoxophyes honmai nucleopolyhedrovirus</name>
    <dbReference type="NCBI Taxonomy" id="224399"/>
    <lineage>
        <taxon>Viruses</taxon>
        <taxon>Viruses incertae sedis</taxon>
        <taxon>Naldaviricetes</taxon>
        <taxon>Lefavirales</taxon>
        <taxon>Baculoviridae</taxon>
        <taxon>Alphabaculovirus</taxon>
        <taxon>Alphabaculovirus adhonmai</taxon>
    </lineage>
</organism>
<organismHost>
    <name type="scientific">Adoxophyes honmai</name>
    <name type="common">Smaller tea tortrix moth</name>
    <dbReference type="NCBI Taxonomy" id="85585"/>
</organismHost>
<evidence type="ECO:0000313" key="1">
    <source>
        <dbReference type="EMBL" id="BAC67367.1"/>
    </source>
</evidence>
<dbReference type="KEGG" id="vg:1485754"/>
<sequence length="230" mass="27495">MVGVSLPLEIQRRIASYLGPVDYESGQAAGLFSPDNNYFTVKYVRLPFVNGKLHTIKYLYHRSKSSRTAVYFHPDSLYGLKKEYRPKNYANFNQICKHIKKQVRINKVNIDKIFYDIVHNANIKNYSTRHIKYSYSYWELWLYYCTIMIVLNRDENLPPTLQEKTIKEAFSIKRINEEHKILVQSPKYMFDVITLSIVNPWDFDYIQQYYFSARDVLRDKKTYVRRIAVV</sequence>
<evidence type="ECO:0000313" key="2">
    <source>
        <dbReference type="Proteomes" id="UP000232720"/>
    </source>
</evidence>
<dbReference type="EMBL" id="AP006270">
    <property type="protein sequence ID" value="BAC67367.1"/>
    <property type="molecule type" value="Genomic_DNA"/>
</dbReference>
<accession>Q80LI0</accession>
<dbReference type="RefSeq" id="NP_818763.1">
    <property type="nucleotide sequence ID" value="NC_004690.1"/>
</dbReference>